<reference evidence="3" key="2">
    <citation type="journal article" date="2008" name="Nucleic Acids Res.">
        <title>The rice annotation project database (RAP-DB): 2008 update.</title>
        <authorList>
            <consortium name="The rice annotation project (RAP)"/>
        </authorList>
    </citation>
    <scope>GENOME REANNOTATION</scope>
    <source>
        <strain evidence="3">cv. Nipponbare</strain>
    </source>
</reference>
<feature type="signal peptide" evidence="1">
    <location>
        <begin position="1"/>
        <end position="20"/>
    </location>
</feature>
<gene>
    <name evidence="2" type="primary">P0689B12.22</name>
</gene>
<dbReference type="AlphaFoldDB" id="Q69SJ8"/>
<evidence type="ECO:0000313" key="2">
    <source>
        <dbReference type="EMBL" id="BAD36034.1"/>
    </source>
</evidence>
<organism evidence="2 3">
    <name type="scientific">Oryza sativa subsp. japonica</name>
    <name type="common">Rice</name>
    <dbReference type="NCBI Taxonomy" id="39947"/>
    <lineage>
        <taxon>Eukaryota</taxon>
        <taxon>Viridiplantae</taxon>
        <taxon>Streptophyta</taxon>
        <taxon>Embryophyta</taxon>
        <taxon>Tracheophyta</taxon>
        <taxon>Spermatophyta</taxon>
        <taxon>Magnoliopsida</taxon>
        <taxon>Liliopsida</taxon>
        <taxon>Poales</taxon>
        <taxon>Poaceae</taxon>
        <taxon>BOP clade</taxon>
        <taxon>Oryzoideae</taxon>
        <taxon>Oryzeae</taxon>
        <taxon>Oryzinae</taxon>
        <taxon>Oryza</taxon>
        <taxon>Oryza sativa</taxon>
    </lineage>
</organism>
<dbReference type="EMBL" id="AP005056">
    <property type="protein sequence ID" value="BAD36034.1"/>
    <property type="molecule type" value="Genomic_DNA"/>
</dbReference>
<name>Q69SJ8_ORYSJ</name>
<sequence>MWAPLVILSLSSSSPLPLLSLSLPFSWPGHRRSTGWSGGGWGPERRKLKRRRRWERRRMALALQTDCFTSDLSQLIADVMSGSMVALAPNQLDRLDVGHVVSLSHTPDARILLLQSAERPERRILLSRTAGGGGGSRKLVPR</sequence>
<reference evidence="3" key="1">
    <citation type="journal article" date="2005" name="Nature">
        <title>The map-based sequence of the rice genome.</title>
        <authorList>
            <consortium name="International rice genome sequencing project (IRGSP)"/>
            <person name="Matsumoto T."/>
            <person name="Wu J."/>
            <person name="Kanamori H."/>
            <person name="Katayose Y."/>
            <person name="Fujisawa M."/>
            <person name="Namiki N."/>
            <person name="Mizuno H."/>
            <person name="Yamamoto K."/>
            <person name="Antonio B.A."/>
            <person name="Baba T."/>
            <person name="Sakata K."/>
            <person name="Nagamura Y."/>
            <person name="Aoki H."/>
            <person name="Arikawa K."/>
            <person name="Arita K."/>
            <person name="Bito T."/>
            <person name="Chiden Y."/>
            <person name="Fujitsuka N."/>
            <person name="Fukunaka R."/>
            <person name="Hamada M."/>
            <person name="Harada C."/>
            <person name="Hayashi A."/>
            <person name="Hijishita S."/>
            <person name="Honda M."/>
            <person name="Hosokawa S."/>
            <person name="Ichikawa Y."/>
            <person name="Idonuma A."/>
            <person name="Iijima M."/>
            <person name="Ikeda M."/>
            <person name="Ikeno M."/>
            <person name="Ito K."/>
            <person name="Ito S."/>
            <person name="Ito T."/>
            <person name="Ito Y."/>
            <person name="Ito Y."/>
            <person name="Iwabuchi A."/>
            <person name="Kamiya K."/>
            <person name="Karasawa W."/>
            <person name="Kurita K."/>
            <person name="Katagiri S."/>
            <person name="Kikuta A."/>
            <person name="Kobayashi H."/>
            <person name="Kobayashi N."/>
            <person name="Machita K."/>
            <person name="Maehara T."/>
            <person name="Masukawa M."/>
            <person name="Mizubayashi T."/>
            <person name="Mukai Y."/>
            <person name="Nagasaki H."/>
            <person name="Nagata Y."/>
            <person name="Naito S."/>
            <person name="Nakashima M."/>
            <person name="Nakama Y."/>
            <person name="Nakamichi Y."/>
            <person name="Nakamura M."/>
            <person name="Meguro A."/>
            <person name="Negishi M."/>
            <person name="Ohta I."/>
            <person name="Ohta T."/>
            <person name="Okamoto M."/>
            <person name="Ono N."/>
            <person name="Saji S."/>
            <person name="Sakaguchi M."/>
            <person name="Sakai K."/>
            <person name="Shibata M."/>
            <person name="Shimokawa T."/>
            <person name="Song J."/>
            <person name="Takazaki Y."/>
            <person name="Terasawa K."/>
            <person name="Tsugane M."/>
            <person name="Tsuji K."/>
            <person name="Ueda S."/>
            <person name="Waki K."/>
            <person name="Yamagata H."/>
            <person name="Yamamoto M."/>
            <person name="Yamamoto S."/>
            <person name="Yamane H."/>
            <person name="Yoshiki S."/>
            <person name="Yoshihara R."/>
            <person name="Yukawa K."/>
            <person name="Zhong H."/>
            <person name="Yano M."/>
            <person name="Yuan Q."/>
            <person name="Ouyang S."/>
            <person name="Liu J."/>
            <person name="Jones K.M."/>
            <person name="Gansberger K."/>
            <person name="Moffat K."/>
            <person name="Hill J."/>
            <person name="Bera J."/>
            <person name="Fadrosh D."/>
            <person name="Jin S."/>
            <person name="Johri S."/>
            <person name="Kim M."/>
            <person name="Overton L."/>
            <person name="Reardon M."/>
            <person name="Tsitrin T."/>
            <person name="Vuong H."/>
            <person name="Weaver B."/>
            <person name="Ciecko A."/>
            <person name="Tallon L."/>
            <person name="Jackson J."/>
            <person name="Pai G."/>
            <person name="Aken S.V."/>
            <person name="Utterback T."/>
            <person name="Reidmuller S."/>
            <person name="Feldblyum T."/>
            <person name="Hsiao J."/>
            <person name="Zismann V."/>
            <person name="Iobst S."/>
            <person name="de Vazeille A.R."/>
            <person name="Buell C.R."/>
            <person name="Ying K."/>
            <person name="Li Y."/>
            <person name="Lu T."/>
            <person name="Huang Y."/>
            <person name="Zhao Q."/>
            <person name="Feng Q."/>
            <person name="Zhang L."/>
            <person name="Zhu J."/>
            <person name="Weng Q."/>
            <person name="Mu J."/>
            <person name="Lu Y."/>
            <person name="Fan D."/>
            <person name="Liu Y."/>
            <person name="Guan J."/>
            <person name="Zhang Y."/>
            <person name="Yu S."/>
            <person name="Liu X."/>
            <person name="Zhang Y."/>
            <person name="Hong G."/>
            <person name="Han B."/>
            <person name="Choisne N."/>
            <person name="Demange N."/>
            <person name="Orjeda G."/>
            <person name="Samain S."/>
            <person name="Cattolico L."/>
            <person name="Pelletier E."/>
            <person name="Couloux A."/>
            <person name="Segurens B."/>
            <person name="Wincker P."/>
            <person name="D'Hont A."/>
            <person name="Scarpelli C."/>
            <person name="Weissenbach J."/>
            <person name="Salanoubat M."/>
            <person name="Quetier F."/>
            <person name="Yu Y."/>
            <person name="Kim H.R."/>
            <person name="Rambo T."/>
            <person name="Currie J."/>
            <person name="Collura K."/>
            <person name="Luo M."/>
            <person name="Yang T."/>
            <person name="Ammiraju J.S.S."/>
            <person name="Engler F."/>
            <person name="Soderlund C."/>
            <person name="Wing R.A."/>
            <person name="Palmer L.E."/>
            <person name="de la Bastide M."/>
            <person name="Spiegel L."/>
            <person name="Nascimento L."/>
            <person name="Zutavern T."/>
            <person name="O'Shaughnessy A."/>
            <person name="Dike S."/>
            <person name="Dedhia N."/>
            <person name="Preston R."/>
            <person name="Balija V."/>
            <person name="McCombie W.R."/>
            <person name="Chow T."/>
            <person name="Chen H."/>
            <person name="Chung M."/>
            <person name="Chen C."/>
            <person name="Shaw J."/>
            <person name="Wu H."/>
            <person name="Hsiao K."/>
            <person name="Chao Y."/>
            <person name="Chu M."/>
            <person name="Cheng C."/>
            <person name="Hour A."/>
            <person name="Lee P."/>
            <person name="Lin S."/>
            <person name="Lin Y."/>
            <person name="Liou J."/>
            <person name="Liu S."/>
            <person name="Hsing Y."/>
            <person name="Raghuvanshi S."/>
            <person name="Mohanty A."/>
            <person name="Bharti A.K."/>
            <person name="Gaur A."/>
            <person name="Gupta V."/>
            <person name="Kumar D."/>
            <person name="Ravi V."/>
            <person name="Vij S."/>
            <person name="Kapur A."/>
            <person name="Khurana P."/>
            <person name="Khurana P."/>
            <person name="Khurana J.P."/>
            <person name="Tyagi A.K."/>
            <person name="Gaikwad K."/>
            <person name="Singh A."/>
            <person name="Dalal V."/>
            <person name="Srivastava S."/>
            <person name="Dixit A."/>
            <person name="Pal A.K."/>
            <person name="Ghazi I.A."/>
            <person name="Yadav M."/>
            <person name="Pandit A."/>
            <person name="Bhargava A."/>
            <person name="Sureshbabu K."/>
            <person name="Batra K."/>
            <person name="Sharma T.R."/>
            <person name="Mohapatra T."/>
            <person name="Singh N.K."/>
            <person name="Messing J."/>
            <person name="Nelson A.B."/>
            <person name="Fuks G."/>
            <person name="Kavchok S."/>
            <person name="Keizer G."/>
            <person name="Linton E."/>
            <person name="Llaca V."/>
            <person name="Song R."/>
            <person name="Tanyolac B."/>
            <person name="Young S."/>
            <person name="Ho-Il K."/>
            <person name="Hahn J.H."/>
            <person name="Sangsakoo G."/>
            <person name="Vanavichit A."/>
            <person name="de Mattos Luiz.A.T."/>
            <person name="Zimmer P.D."/>
            <person name="Malone G."/>
            <person name="Dellagostin O."/>
            <person name="de Oliveira A.C."/>
            <person name="Bevan M."/>
            <person name="Bancroft I."/>
            <person name="Minx P."/>
            <person name="Cordum H."/>
            <person name="Wilson R."/>
            <person name="Cheng Z."/>
            <person name="Jin W."/>
            <person name="Jiang J."/>
            <person name="Leong S.A."/>
            <person name="Iwama H."/>
            <person name="Gojobori T."/>
            <person name="Itoh T."/>
            <person name="Niimura Y."/>
            <person name="Fujii Y."/>
            <person name="Habara T."/>
            <person name="Sakai H."/>
            <person name="Sato Y."/>
            <person name="Wilson G."/>
            <person name="Kumar K."/>
            <person name="McCouch S."/>
            <person name="Juretic N."/>
            <person name="Hoen D."/>
            <person name="Wright S."/>
            <person name="Bruskiewich R."/>
            <person name="Bureau T."/>
            <person name="Miyao A."/>
            <person name="Hirochika H."/>
            <person name="Nishikawa T."/>
            <person name="Kadowaki K."/>
            <person name="Sugiura M."/>
            <person name="Burr B."/>
            <person name="Sasaki T."/>
        </authorList>
    </citation>
    <scope>NUCLEOTIDE SEQUENCE [LARGE SCALE GENOMIC DNA]</scope>
    <source>
        <strain evidence="3">cv. Nipponbare</strain>
    </source>
</reference>
<protein>
    <submittedName>
        <fullName evidence="2">Enoyl-CoA-hydratase-like</fullName>
    </submittedName>
</protein>
<evidence type="ECO:0000256" key="1">
    <source>
        <dbReference type="SAM" id="SignalP"/>
    </source>
</evidence>
<dbReference type="Proteomes" id="UP000000763">
    <property type="component" value="Chromosome 2"/>
</dbReference>
<evidence type="ECO:0000313" key="3">
    <source>
        <dbReference type="Proteomes" id="UP000000763"/>
    </source>
</evidence>
<accession>Q69SJ8</accession>
<feature type="chain" id="PRO_5004270277" evidence="1">
    <location>
        <begin position="21"/>
        <end position="142"/>
    </location>
</feature>
<proteinExistence type="predicted"/>
<keyword evidence="1" id="KW-0732">Signal</keyword>